<dbReference type="Proteomes" id="UP000059574">
    <property type="component" value="Chromosome"/>
</dbReference>
<reference evidence="1 2" key="2">
    <citation type="journal article" date="2016" name="J. Biotechnol.">
        <title>Complete genome sequence of Arthrobacter alpinus ERGS4:06, a yellow pigmented bacterium tolerant to cold and radiations isolated from Sikkim Himalaya.</title>
        <authorList>
            <person name="Kumar R."/>
            <person name="Singh D."/>
            <person name="Swarnkar M.K."/>
            <person name="Singh A.K."/>
            <person name="Kumar S."/>
        </authorList>
    </citation>
    <scope>NUCLEOTIDE SEQUENCE [LARGE SCALE GENOMIC DNA]</scope>
    <source>
        <strain evidence="1 2">ERGS4:06</strain>
    </source>
</reference>
<protein>
    <submittedName>
        <fullName evidence="1">Uncharacterized protein</fullName>
    </submittedName>
</protein>
<sequence length="122" mass="13973">MLASFMKLNKVAFLGWRKFWWLPAQAAFGLSDLHSFARSRPDEISFKFRNHRQNIEKQFPYGIQRIVDRSSNIQLDLPTGKLVSDLMGIPYGASQSIQLGYNERVPGTASSQRLTQTWTVPI</sequence>
<dbReference type="EMBL" id="CP013200">
    <property type="protein sequence ID" value="ALO67661.1"/>
    <property type="molecule type" value="Genomic_DNA"/>
</dbReference>
<reference evidence="2" key="1">
    <citation type="submission" date="2015-11" db="EMBL/GenBank/DDBJ databases">
        <authorList>
            <person name="Kumar R."/>
            <person name="Singh D."/>
            <person name="Swarnkar M.K."/>
            <person name="Singh A.K."/>
            <person name="Kumar S."/>
        </authorList>
    </citation>
    <scope>NUCLEOTIDE SEQUENCE [LARGE SCALE GENOMIC DNA]</scope>
    <source>
        <strain evidence="2">ERGS4:06</strain>
    </source>
</reference>
<name>A0A0S2M1R8_9MICC</name>
<evidence type="ECO:0000313" key="1">
    <source>
        <dbReference type="EMBL" id="ALO67661.1"/>
    </source>
</evidence>
<organism evidence="1 2">
    <name type="scientific">Arthrobacter alpinus</name>
    <dbReference type="NCBI Taxonomy" id="656366"/>
    <lineage>
        <taxon>Bacteria</taxon>
        <taxon>Bacillati</taxon>
        <taxon>Actinomycetota</taxon>
        <taxon>Actinomycetes</taxon>
        <taxon>Micrococcales</taxon>
        <taxon>Micrococcaceae</taxon>
        <taxon>Arthrobacter</taxon>
    </lineage>
</organism>
<proteinExistence type="predicted"/>
<gene>
    <name evidence="1" type="ORF">AS189_15720</name>
</gene>
<dbReference type="AlphaFoldDB" id="A0A0S2M1R8"/>
<accession>A0A0S2M1R8</accession>
<evidence type="ECO:0000313" key="2">
    <source>
        <dbReference type="Proteomes" id="UP000059574"/>
    </source>
</evidence>